<evidence type="ECO:0000313" key="2">
    <source>
        <dbReference type="Proteomes" id="UP000035963"/>
    </source>
</evidence>
<dbReference type="OrthoDB" id="8759457at2"/>
<comment type="caution">
    <text evidence="1">The sequence shown here is derived from an EMBL/GenBank/DDBJ whole genome shotgun (WGS) entry which is preliminary data.</text>
</comment>
<organism evidence="1 2">
    <name type="scientific">Caballeronia mineralivorans PML1(12)</name>
    <dbReference type="NCBI Taxonomy" id="908627"/>
    <lineage>
        <taxon>Bacteria</taxon>
        <taxon>Pseudomonadati</taxon>
        <taxon>Pseudomonadota</taxon>
        <taxon>Betaproteobacteria</taxon>
        <taxon>Burkholderiales</taxon>
        <taxon>Burkholderiaceae</taxon>
        <taxon>Caballeronia</taxon>
    </lineage>
</organism>
<proteinExistence type="predicted"/>
<keyword evidence="2" id="KW-1185">Reference proteome</keyword>
<reference evidence="1 2" key="1">
    <citation type="journal article" date="2015" name="Genome Announc.">
        <title>Draft Genome Sequence of Burkholderia sp. Strain PML1(12), an Ectomycorrhizosphere-Inhabiting Bacterium with Effective Mineral-Weathering Ability.</title>
        <authorList>
            <person name="Uroz S."/>
            <person name="Oger P."/>
        </authorList>
    </citation>
    <scope>NUCLEOTIDE SEQUENCE [LARGE SCALE GENOMIC DNA]</scope>
    <source>
        <strain evidence="2">PML1(12)</strain>
    </source>
</reference>
<protein>
    <submittedName>
        <fullName evidence="1">Uncharacterized protein</fullName>
    </submittedName>
</protein>
<dbReference type="RefSeq" id="WP_047848614.1">
    <property type="nucleotide sequence ID" value="NZ_AEJF01000130.1"/>
</dbReference>
<sequence length="73" mass="7574">MAAILIKDLPDSVELDKQAMSAIVGGARSSAHQALRSYAKPAGSTRIVNFPASQIGVTAPQPTAKATGRKARK</sequence>
<dbReference type="Proteomes" id="UP000035963">
    <property type="component" value="Unassembled WGS sequence"/>
</dbReference>
<evidence type="ECO:0000313" key="1">
    <source>
        <dbReference type="EMBL" id="KLU24284.1"/>
    </source>
</evidence>
<gene>
    <name evidence="1" type="ORF">EOS_20980</name>
</gene>
<name>A0A0J1CUK6_9BURK</name>
<dbReference type="AlphaFoldDB" id="A0A0J1CUK6"/>
<dbReference type="EMBL" id="AEJF01000130">
    <property type="protein sequence ID" value="KLU24284.1"/>
    <property type="molecule type" value="Genomic_DNA"/>
</dbReference>
<accession>A0A0J1CUK6</accession>
<dbReference type="PATRIC" id="fig|908627.4.peg.4699"/>